<sequence>MKRALQSFQAQSARARARFLALQVRERWIVGVGAVVMLFVVLYLAVWEPLTKAHVQREAALASARSTAIRLEEAAAKLQTSAGRNPAATAGRGLSLMAAVDQASKQGSLGKEPTRIQPEGDREVRVWFEDVSFDSLVRWLSDLQTRYGVAVQTLEVEPQATPGKVNVRLSLVRAS</sequence>
<dbReference type="RefSeq" id="WP_133880155.1">
    <property type="nucleotide sequence ID" value="NZ_MWIN01000012.1"/>
</dbReference>
<protein>
    <recommendedName>
        <fullName evidence="10">Type II secretion system protein M</fullName>
        <shortName evidence="10">T2SS protein M</shortName>
    </recommendedName>
    <alternativeName>
        <fullName evidence="10">General secretion pathway protein M</fullName>
    </alternativeName>
</protein>
<evidence type="ECO:0000256" key="6">
    <source>
        <dbReference type="ARBA" id="ARBA00022692"/>
    </source>
</evidence>
<comment type="caution">
    <text evidence="12">The sequence shown here is derived from an EMBL/GenBank/DDBJ whole genome shotgun (WGS) entry which is preliminary data.</text>
</comment>
<evidence type="ECO:0000256" key="11">
    <source>
        <dbReference type="SAM" id="Phobius"/>
    </source>
</evidence>
<accession>A0A4R7PBW0</accession>
<dbReference type="GO" id="GO:0005886">
    <property type="term" value="C:plasma membrane"/>
    <property type="evidence" value="ECO:0007669"/>
    <property type="project" value="UniProtKB-SubCell"/>
</dbReference>
<evidence type="ECO:0000256" key="5">
    <source>
        <dbReference type="ARBA" id="ARBA00022519"/>
    </source>
</evidence>
<proteinExistence type="inferred from homology"/>
<dbReference type="InterPro" id="IPR023229">
    <property type="entry name" value="T2SS_M_periplasmic_sf"/>
</dbReference>
<dbReference type="Pfam" id="PF04612">
    <property type="entry name" value="T2SSM"/>
    <property type="match status" value="1"/>
</dbReference>
<keyword evidence="5 10" id="KW-0997">Cell inner membrane</keyword>
<dbReference type="AlphaFoldDB" id="A0A4R7PBW0"/>
<keyword evidence="9 10" id="KW-0472">Membrane</keyword>
<dbReference type="Gene3D" id="3.30.1360.100">
    <property type="entry name" value="General secretion pathway protein M, EpsM"/>
    <property type="match status" value="1"/>
</dbReference>
<gene>
    <name evidence="12" type="ORF">DFR24_0954</name>
</gene>
<evidence type="ECO:0000256" key="2">
    <source>
        <dbReference type="ARBA" id="ARBA00010637"/>
    </source>
</evidence>
<reference evidence="12 13" key="1">
    <citation type="submission" date="2019-03" db="EMBL/GenBank/DDBJ databases">
        <title>Genomic Encyclopedia of Type Strains, Phase IV (KMG-IV): sequencing the most valuable type-strain genomes for metagenomic binning, comparative biology and taxonomic classification.</title>
        <authorList>
            <person name="Goeker M."/>
        </authorList>
    </citation>
    <scope>NUCLEOTIDE SEQUENCE [LARGE SCALE GENOMIC DNA]</scope>
    <source>
        <strain evidence="12 13">DSM 26377</strain>
    </source>
</reference>
<comment type="subcellular location">
    <subcellularLocation>
        <location evidence="1">Cell inner membrane</location>
        <topology evidence="1">Single-pass membrane protein</topology>
    </subcellularLocation>
</comment>
<comment type="function">
    <text evidence="10">Inner membrane component of the type II secretion system required for the energy-dependent secretion of extracellular factors such as proteases and toxins from the periplasm.</text>
</comment>
<dbReference type="PIRSF" id="PIRSF006291">
    <property type="entry name" value="GspM"/>
    <property type="match status" value="1"/>
</dbReference>
<organism evidence="12 13">
    <name type="scientific">Panacagrimonas perspica</name>
    <dbReference type="NCBI Taxonomy" id="381431"/>
    <lineage>
        <taxon>Bacteria</taxon>
        <taxon>Pseudomonadati</taxon>
        <taxon>Pseudomonadota</taxon>
        <taxon>Gammaproteobacteria</taxon>
        <taxon>Nevskiales</taxon>
        <taxon>Nevskiaceae</taxon>
        <taxon>Panacagrimonas</taxon>
    </lineage>
</organism>
<dbReference type="GO" id="GO:0015628">
    <property type="term" value="P:protein secretion by the type II secretion system"/>
    <property type="evidence" value="ECO:0007669"/>
    <property type="project" value="InterPro"/>
</dbReference>
<evidence type="ECO:0000256" key="7">
    <source>
        <dbReference type="ARBA" id="ARBA00022927"/>
    </source>
</evidence>
<evidence type="ECO:0000256" key="4">
    <source>
        <dbReference type="ARBA" id="ARBA00022475"/>
    </source>
</evidence>
<dbReference type="InterPro" id="IPR007690">
    <property type="entry name" value="T2SS_GspM"/>
</dbReference>
<evidence type="ECO:0000256" key="9">
    <source>
        <dbReference type="ARBA" id="ARBA00023136"/>
    </source>
</evidence>
<dbReference type="SUPFAM" id="SSF103054">
    <property type="entry name" value="General secretion pathway protein M, EpsM"/>
    <property type="match status" value="1"/>
</dbReference>
<keyword evidence="13" id="KW-1185">Reference proteome</keyword>
<keyword evidence="8 11" id="KW-1133">Transmembrane helix</keyword>
<dbReference type="EMBL" id="SOBT01000008">
    <property type="protein sequence ID" value="TDU31584.1"/>
    <property type="molecule type" value="Genomic_DNA"/>
</dbReference>
<evidence type="ECO:0000313" key="13">
    <source>
        <dbReference type="Proteomes" id="UP000295341"/>
    </source>
</evidence>
<dbReference type="GO" id="GO:0015627">
    <property type="term" value="C:type II protein secretion system complex"/>
    <property type="evidence" value="ECO:0007669"/>
    <property type="project" value="InterPro"/>
</dbReference>
<evidence type="ECO:0000256" key="8">
    <source>
        <dbReference type="ARBA" id="ARBA00022989"/>
    </source>
</evidence>
<comment type="similarity">
    <text evidence="2 10">Belongs to the GSP M family.</text>
</comment>
<dbReference type="Proteomes" id="UP000295341">
    <property type="component" value="Unassembled WGS sequence"/>
</dbReference>
<evidence type="ECO:0000313" key="12">
    <source>
        <dbReference type="EMBL" id="TDU31584.1"/>
    </source>
</evidence>
<evidence type="ECO:0000256" key="10">
    <source>
        <dbReference type="PIRNR" id="PIRNR006291"/>
    </source>
</evidence>
<evidence type="ECO:0000256" key="1">
    <source>
        <dbReference type="ARBA" id="ARBA00004377"/>
    </source>
</evidence>
<dbReference type="OrthoDB" id="6624834at2"/>
<keyword evidence="4 10" id="KW-1003">Cell membrane</keyword>
<evidence type="ECO:0000256" key="3">
    <source>
        <dbReference type="ARBA" id="ARBA00022448"/>
    </source>
</evidence>
<keyword evidence="7 10" id="KW-0653">Protein transport</keyword>
<name>A0A4R7PBW0_9GAMM</name>
<keyword evidence="3 10" id="KW-0813">Transport</keyword>
<keyword evidence="6 11" id="KW-0812">Transmembrane</keyword>
<feature type="transmembrane region" description="Helical" evidence="11">
    <location>
        <begin position="27"/>
        <end position="47"/>
    </location>
</feature>